<dbReference type="Gene3D" id="3.30.710.10">
    <property type="entry name" value="Potassium Channel Kv1.1, Chain A"/>
    <property type="match status" value="1"/>
</dbReference>
<gene>
    <name evidence="2" type="ORF">DFH08DRAFT_1005369</name>
</gene>
<organism evidence="2 3">
    <name type="scientific">Mycena albidolilacea</name>
    <dbReference type="NCBI Taxonomy" id="1033008"/>
    <lineage>
        <taxon>Eukaryota</taxon>
        <taxon>Fungi</taxon>
        <taxon>Dikarya</taxon>
        <taxon>Basidiomycota</taxon>
        <taxon>Agaricomycotina</taxon>
        <taxon>Agaricomycetes</taxon>
        <taxon>Agaricomycetidae</taxon>
        <taxon>Agaricales</taxon>
        <taxon>Marasmiineae</taxon>
        <taxon>Mycenaceae</taxon>
        <taxon>Mycena</taxon>
    </lineage>
</organism>
<dbReference type="SUPFAM" id="SSF54695">
    <property type="entry name" value="POZ domain"/>
    <property type="match status" value="1"/>
</dbReference>
<evidence type="ECO:0000259" key="1">
    <source>
        <dbReference type="PROSITE" id="PS50097"/>
    </source>
</evidence>
<evidence type="ECO:0000313" key="2">
    <source>
        <dbReference type="EMBL" id="KAJ7367160.1"/>
    </source>
</evidence>
<dbReference type="AlphaFoldDB" id="A0AAD7F5Z3"/>
<comment type="caution">
    <text evidence="2">The sequence shown here is derived from an EMBL/GenBank/DDBJ whole genome shotgun (WGS) entry which is preliminary data.</text>
</comment>
<proteinExistence type="predicted"/>
<dbReference type="PROSITE" id="PS50097">
    <property type="entry name" value="BTB"/>
    <property type="match status" value="1"/>
</dbReference>
<evidence type="ECO:0000313" key="3">
    <source>
        <dbReference type="Proteomes" id="UP001218218"/>
    </source>
</evidence>
<feature type="domain" description="BTB" evidence="1">
    <location>
        <begin position="26"/>
        <end position="90"/>
    </location>
</feature>
<accession>A0AAD7F5Z3</accession>
<dbReference type="Proteomes" id="UP001218218">
    <property type="component" value="Unassembled WGS sequence"/>
</dbReference>
<dbReference type="InterPro" id="IPR000210">
    <property type="entry name" value="BTB/POZ_dom"/>
</dbReference>
<protein>
    <recommendedName>
        <fullName evidence="1">BTB domain-containing protein</fullName>
    </recommendedName>
</protein>
<name>A0AAD7F5Z3_9AGAR</name>
<sequence>MSSPPSECLHTEKASVTRSDIWYEDGNVVLQAESKQFRVHWSILTSQSSFFKDLQGLSQPDENQPCVDGFPVVELPDSVVDVEYLMKGLYLPTFLGQPALPLPVIEALIRLGRKYDFRDLLDFAVARLTYENPTTIEAYDALLDSDRKYTPTRIVKSPGLLFDTITLAQENGIMSVLPCAFYRILRRFETLFDHIPRNDGTLAALSSADLHRCVGPATGSCKLSSDQATPCIKIRDSRLNDYFDSLHLGALSTFSPSAKGNRKLQLCTDYKESVRALVDGGRARMWDELPGFFELPPWDKLKLSDL</sequence>
<dbReference type="EMBL" id="JARIHO010000002">
    <property type="protein sequence ID" value="KAJ7367160.1"/>
    <property type="molecule type" value="Genomic_DNA"/>
</dbReference>
<keyword evidence="3" id="KW-1185">Reference proteome</keyword>
<dbReference type="InterPro" id="IPR011333">
    <property type="entry name" value="SKP1/BTB/POZ_sf"/>
</dbReference>
<dbReference type="Pfam" id="PF00651">
    <property type="entry name" value="BTB"/>
    <property type="match status" value="1"/>
</dbReference>
<reference evidence="2" key="1">
    <citation type="submission" date="2023-03" db="EMBL/GenBank/DDBJ databases">
        <title>Massive genome expansion in bonnet fungi (Mycena s.s.) driven by repeated elements and novel gene families across ecological guilds.</title>
        <authorList>
            <consortium name="Lawrence Berkeley National Laboratory"/>
            <person name="Harder C.B."/>
            <person name="Miyauchi S."/>
            <person name="Viragh M."/>
            <person name="Kuo A."/>
            <person name="Thoen E."/>
            <person name="Andreopoulos B."/>
            <person name="Lu D."/>
            <person name="Skrede I."/>
            <person name="Drula E."/>
            <person name="Henrissat B."/>
            <person name="Morin E."/>
            <person name="Kohler A."/>
            <person name="Barry K."/>
            <person name="LaButti K."/>
            <person name="Morin E."/>
            <person name="Salamov A."/>
            <person name="Lipzen A."/>
            <person name="Mereny Z."/>
            <person name="Hegedus B."/>
            <person name="Baldrian P."/>
            <person name="Stursova M."/>
            <person name="Weitz H."/>
            <person name="Taylor A."/>
            <person name="Grigoriev I.V."/>
            <person name="Nagy L.G."/>
            <person name="Martin F."/>
            <person name="Kauserud H."/>
        </authorList>
    </citation>
    <scope>NUCLEOTIDE SEQUENCE</scope>
    <source>
        <strain evidence="2">CBHHK002</strain>
    </source>
</reference>